<evidence type="ECO:0000259" key="6">
    <source>
        <dbReference type="PROSITE" id="PS50928"/>
    </source>
</evidence>
<gene>
    <name evidence="7" type="ORF">SAMN00808754_0145</name>
</gene>
<feature type="transmembrane region" description="Helical" evidence="5">
    <location>
        <begin position="156"/>
        <end position="183"/>
    </location>
</feature>
<dbReference type="PANTHER" id="PTHR43632:SF1">
    <property type="entry name" value="PERMEASE COMPONENT OF TUNGSTATE ABC TRANSPORTER"/>
    <property type="match status" value="1"/>
</dbReference>
<evidence type="ECO:0000256" key="2">
    <source>
        <dbReference type="ARBA" id="ARBA00022692"/>
    </source>
</evidence>
<evidence type="ECO:0000256" key="4">
    <source>
        <dbReference type="ARBA" id="ARBA00023136"/>
    </source>
</evidence>
<evidence type="ECO:0000313" key="8">
    <source>
        <dbReference type="Proteomes" id="UP000192569"/>
    </source>
</evidence>
<dbReference type="GO" id="GO:0055085">
    <property type="term" value="P:transmembrane transport"/>
    <property type="evidence" value="ECO:0007669"/>
    <property type="project" value="InterPro"/>
</dbReference>
<protein>
    <submittedName>
        <fullName evidence="7">Tungstate transport system permease protein</fullName>
    </submittedName>
</protein>
<dbReference type="STRING" id="698762.SAMN00808754_0145"/>
<dbReference type="Proteomes" id="UP000192569">
    <property type="component" value="Chromosome I"/>
</dbReference>
<proteinExistence type="predicted"/>
<dbReference type="InterPro" id="IPR035906">
    <property type="entry name" value="MetI-like_sf"/>
</dbReference>
<feature type="transmembrane region" description="Helical" evidence="5">
    <location>
        <begin position="62"/>
        <end position="85"/>
    </location>
</feature>
<dbReference type="CDD" id="cd06261">
    <property type="entry name" value="TM_PBP2"/>
    <property type="match status" value="1"/>
</dbReference>
<keyword evidence="3 5" id="KW-1133">Transmembrane helix</keyword>
<feature type="domain" description="ABC transmembrane type-1" evidence="6">
    <location>
        <begin position="26"/>
        <end position="222"/>
    </location>
</feature>
<evidence type="ECO:0000256" key="3">
    <source>
        <dbReference type="ARBA" id="ARBA00022989"/>
    </source>
</evidence>
<dbReference type="AlphaFoldDB" id="A0A1W1V7Z9"/>
<dbReference type="PROSITE" id="PS50928">
    <property type="entry name" value="ABC_TM1"/>
    <property type="match status" value="1"/>
</dbReference>
<comment type="subcellular location">
    <subcellularLocation>
        <location evidence="1">Membrane</location>
        <topology evidence="1">Multi-pass membrane protein</topology>
    </subcellularLocation>
</comment>
<dbReference type="OrthoDB" id="9781724at2"/>
<reference evidence="7 8" key="1">
    <citation type="submission" date="2017-04" db="EMBL/GenBank/DDBJ databases">
        <authorList>
            <person name="Afonso C.L."/>
            <person name="Miller P.J."/>
            <person name="Scott M.A."/>
            <person name="Spackman E."/>
            <person name="Goraichik I."/>
            <person name="Dimitrov K.M."/>
            <person name="Suarez D.L."/>
            <person name="Swayne D.E."/>
        </authorList>
    </citation>
    <scope>NUCLEOTIDE SEQUENCE [LARGE SCALE GENOMIC DNA]</scope>
    <source>
        <strain evidence="7 8">ToBE</strain>
    </source>
</reference>
<dbReference type="SUPFAM" id="SSF161098">
    <property type="entry name" value="MetI-like"/>
    <property type="match status" value="1"/>
</dbReference>
<organism evidence="7 8">
    <name type="scientific">Thermanaeromonas toyohensis ToBE</name>
    <dbReference type="NCBI Taxonomy" id="698762"/>
    <lineage>
        <taxon>Bacteria</taxon>
        <taxon>Bacillati</taxon>
        <taxon>Bacillota</taxon>
        <taxon>Clostridia</taxon>
        <taxon>Neomoorellales</taxon>
        <taxon>Neomoorellaceae</taxon>
        <taxon>Thermanaeromonas</taxon>
    </lineage>
</organism>
<feature type="transmembrane region" description="Helical" evidence="5">
    <location>
        <begin position="97"/>
        <end position="124"/>
    </location>
</feature>
<feature type="transmembrane region" description="Helical" evidence="5">
    <location>
        <begin position="203"/>
        <end position="225"/>
    </location>
</feature>
<dbReference type="GO" id="GO:0016020">
    <property type="term" value="C:membrane"/>
    <property type="evidence" value="ECO:0007669"/>
    <property type="project" value="UniProtKB-SubCell"/>
</dbReference>
<keyword evidence="8" id="KW-1185">Reference proteome</keyword>
<name>A0A1W1V7Z9_9FIRM</name>
<evidence type="ECO:0000256" key="1">
    <source>
        <dbReference type="ARBA" id="ARBA00004141"/>
    </source>
</evidence>
<dbReference type="Gene3D" id="1.10.3720.10">
    <property type="entry name" value="MetI-like"/>
    <property type="match status" value="1"/>
</dbReference>
<dbReference type="InterPro" id="IPR049783">
    <property type="entry name" value="ABC_perm_TupB-like"/>
</dbReference>
<keyword evidence="2 5" id="KW-0812">Transmembrane</keyword>
<dbReference type="EMBL" id="LT838272">
    <property type="protein sequence ID" value="SMB89396.1"/>
    <property type="molecule type" value="Genomic_DNA"/>
</dbReference>
<accession>A0A1W1V7Z9</accession>
<feature type="transmembrane region" description="Helical" evidence="5">
    <location>
        <begin position="12"/>
        <end position="30"/>
    </location>
</feature>
<dbReference type="RefSeq" id="WP_084663070.1">
    <property type="nucleotide sequence ID" value="NZ_LT838272.1"/>
</dbReference>
<dbReference type="InterPro" id="IPR000515">
    <property type="entry name" value="MetI-like"/>
</dbReference>
<feature type="transmembrane region" description="Helical" evidence="5">
    <location>
        <begin position="35"/>
        <end position="56"/>
    </location>
</feature>
<sequence>MEALWEGLLYGFKLLIGLDPGVLEVVILTFKVSGLATLVSILIGVPLGFLLAFTSFPGRRFIVSLINTFMGLPPTVVGLWVSFLLWRSGPLGRLGLIYTPTAMIIAQAVIAAPLVIGLSMAAFQQLPARLPVQILALGASQTQLFWFLLREGRLGLLAAVIAGFGGVISEVGASLMVGGNILHQTRVLTTAIVMEVSRGNFPMAWALSYILLGLSFSITAVLTLLQQGRRKAWG</sequence>
<dbReference type="PANTHER" id="PTHR43632">
    <property type="entry name" value="PERMEASE COMPONENT OF TUNGSTATE ABC TRANSPORTER"/>
    <property type="match status" value="1"/>
</dbReference>
<evidence type="ECO:0000313" key="7">
    <source>
        <dbReference type="EMBL" id="SMB89396.1"/>
    </source>
</evidence>
<evidence type="ECO:0000256" key="5">
    <source>
        <dbReference type="SAM" id="Phobius"/>
    </source>
</evidence>
<dbReference type="NCBIfam" id="NF038017">
    <property type="entry name" value="ABC_perm1"/>
    <property type="match status" value="1"/>
</dbReference>
<keyword evidence="4 5" id="KW-0472">Membrane</keyword>